<keyword evidence="3 7" id="KW-0812">Transmembrane</keyword>
<dbReference type="Pfam" id="PF03073">
    <property type="entry name" value="TspO_MBR"/>
    <property type="match status" value="1"/>
</dbReference>
<feature type="region of interest" description="Disordered" evidence="6">
    <location>
        <begin position="1"/>
        <end position="34"/>
    </location>
</feature>
<dbReference type="PANTHER" id="PTHR10057:SF0">
    <property type="entry name" value="TRANSLOCATOR PROTEIN"/>
    <property type="match status" value="1"/>
</dbReference>
<organism evidence="8 9">
    <name type="scientific">Handroanthus impetiginosus</name>
    <dbReference type="NCBI Taxonomy" id="429701"/>
    <lineage>
        <taxon>Eukaryota</taxon>
        <taxon>Viridiplantae</taxon>
        <taxon>Streptophyta</taxon>
        <taxon>Embryophyta</taxon>
        <taxon>Tracheophyta</taxon>
        <taxon>Spermatophyta</taxon>
        <taxon>Magnoliopsida</taxon>
        <taxon>eudicotyledons</taxon>
        <taxon>Gunneridae</taxon>
        <taxon>Pentapetalae</taxon>
        <taxon>asterids</taxon>
        <taxon>lamiids</taxon>
        <taxon>Lamiales</taxon>
        <taxon>Bignoniaceae</taxon>
        <taxon>Crescentiina</taxon>
        <taxon>Tabebuia alliance</taxon>
        <taxon>Handroanthus</taxon>
    </lineage>
</organism>
<dbReference type="GO" id="GO:0033013">
    <property type="term" value="P:tetrapyrrole metabolic process"/>
    <property type="evidence" value="ECO:0007669"/>
    <property type="project" value="UniProtKB-ARBA"/>
</dbReference>
<dbReference type="Proteomes" id="UP000231279">
    <property type="component" value="Unassembled WGS sequence"/>
</dbReference>
<evidence type="ECO:0000256" key="6">
    <source>
        <dbReference type="SAM" id="MobiDB-lite"/>
    </source>
</evidence>
<dbReference type="CDD" id="cd15904">
    <property type="entry name" value="TSPO_MBR"/>
    <property type="match status" value="1"/>
</dbReference>
<keyword evidence="9" id="KW-1185">Reference proteome</keyword>
<dbReference type="InterPro" id="IPR004307">
    <property type="entry name" value="TspO_MBR"/>
</dbReference>
<dbReference type="OrthoDB" id="8841220at2759"/>
<comment type="subcellular location">
    <subcellularLocation>
        <location evidence="1">Membrane</location>
        <topology evidence="1">Multi-pass membrane protein</topology>
    </subcellularLocation>
</comment>
<evidence type="ECO:0000256" key="4">
    <source>
        <dbReference type="ARBA" id="ARBA00022989"/>
    </source>
</evidence>
<protein>
    <submittedName>
        <fullName evidence="8">Peripheral-type benzodiazepine receptor</fullName>
    </submittedName>
</protein>
<dbReference type="Gene3D" id="1.20.1260.100">
    <property type="entry name" value="TspO/MBR protein"/>
    <property type="match status" value="1"/>
</dbReference>
<proteinExistence type="inferred from homology"/>
<dbReference type="AlphaFoldDB" id="A0A2G9GNU4"/>
<name>A0A2G9GNU4_9LAMI</name>
<feature type="transmembrane region" description="Helical" evidence="7">
    <location>
        <begin position="38"/>
        <end position="59"/>
    </location>
</feature>
<dbReference type="STRING" id="429701.A0A2G9GNU4"/>
<dbReference type="PIRSF" id="PIRSF005859">
    <property type="entry name" value="PBR"/>
    <property type="match status" value="1"/>
</dbReference>
<feature type="transmembrane region" description="Helical" evidence="7">
    <location>
        <begin position="112"/>
        <end position="140"/>
    </location>
</feature>
<dbReference type="PANTHER" id="PTHR10057">
    <property type="entry name" value="PERIPHERAL-TYPE BENZODIAZEPINE RECEPTOR"/>
    <property type="match status" value="1"/>
</dbReference>
<evidence type="ECO:0000256" key="7">
    <source>
        <dbReference type="SAM" id="Phobius"/>
    </source>
</evidence>
<keyword evidence="5 7" id="KW-0472">Membrane</keyword>
<evidence type="ECO:0000256" key="3">
    <source>
        <dbReference type="ARBA" id="ARBA00022692"/>
    </source>
</evidence>
<feature type="compositionally biased region" description="Basic residues" evidence="6">
    <location>
        <begin position="1"/>
        <end position="10"/>
    </location>
</feature>
<comment type="caution">
    <text evidence="8">The sequence shown here is derived from an EMBL/GenBank/DDBJ whole genome shotgun (WGS) entry which is preliminary data.</text>
</comment>
<evidence type="ECO:0000256" key="1">
    <source>
        <dbReference type="ARBA" id="ARBA00004141"/>
    </source>
</evidence>
<dbReference type="FunFam" id="1.20.1260.100:FF:000001">
    <property type="entry name" value="translocator protein 2"/>
    <property type="match status" value="1"/>
</dbReference>
<comment type="similarity">
    <text evidence="2">Belongs to the TspO/BZRP family.</text>
</comment>
<dbReference type="InterPro" id="IPR038330">
    <property type="entry name" value="TspO/MBR-related_sf"/>
</dbReference>
<keyword evidence="4 7" id="KW-1133">Transmembrane helix</keyword>
<reference evidence="9" key="1">
    <citation type="journal article" date="2018" name="Gigascience">
        <title>Genome assembly of the Pink Ipe (Handroanthus impetiginosus, Bignoniaceae), a highly valued, ecologically keystone Neotropical timber forest tree.</title>
        <authorList>
            <person name="Silva-Junior O.B."/>
            <person name="Grattapaglia D."/>
            <person name="Novaes E."/>
            <person name="Collevatti R.G."/>
        </authorList>
    </citation>
    <scope>NUCLEOTIDE SEQUENCE [LARGE SCALE GENOMIC DNA]</scope>
    <source>
        <strain evidence="9">cv. UFG-1</strain>
    </source>
</reference>
<evidence type="ECO:0000313" key="9">
    <source>
        <dbReference type="Proteomes" id="UP000231279"/>
    </source>
</evidence>
<gene>
    <name evidence="8" type="ORF">CDL12_20766</name>
</gene>
<evidence type="ECO:0000256" key="5">
    <source>
        <dbReference type="ARBA" id="ARBA00023136"/>
    </source>
</evidence>
<sequence>MASQGLKHRTTVPQQRTQTDQDEMNARKQTKSGAARRGLRSLSLAVAFPFCLTLLDIFLFGSSTSYRSLHKPFYFPPLWALHLACLTTAFLSGLSAWLVWVEGGFHRQPTALLALSLGWYPIVFGAGAIRVGLVLCGALFGVLVGCTKMVRKMNPIAGDLVKPCLVWAVLLAVLNVRLVYH</sequence>
<evidence type="ECO:0000313" key="8">
    <source>
        <dbReference type="EMBL" id="PIN06680.1"/>
    </source>
</evidence>
<dbReference type="GO" id="GO:0016020">
    <property type="term" value="C:membrane"/>
    <property type="evidence" value="ECO:0007669"/>
    <property type="project" value="UniProtKB-SubCell"/>
</dbReference>
<keyword evidence="8" id="KW-0675">Receptor</keyword>
<feature type="transmembrane region" description="Helical" evidence="7">
    <location>
        <begin position="79"/>
        <end position="100"/>
    </location>
</feature>
<evidence type="ECO:0000256" key="2">
    <source>
        <dbReference type="ARBA" id="ARBA00007524"/>
    </source>
</evidence>
<feature type="transmembrane region" description="Helical" evidence="7">
    <location>
        <begin position="160"/>
        <end position="180"/>
    </location>
</feature>
<accession>A0A2G9GNU4</accession>
<dbReference type="EMBL" id="NKXS01004342">
    <property type="protein sequence ID" value="PIN06680.1"/>
    <property type="molecule type" value="Genomic_DNA"/>
</dbReference>